<evidence type="ECO:0000256" key="1">
    <source>
        <dbReference type="SAM" id="MobiDB-lite"/>
    </source>
</evidence>
<feature type="region of interest" description="Disordered" evidence="1">
    <location>
        <begin position="22"/>
        <end position="45"/>
    </location>
</feature>
<gene>
    <name evidence="2" type="ORF">QO012_004574</name>
</gene>
<organism evidence="2 3">
    <name type="scientific">Methylobacterium aerolatum</name>
    <dbReference type="NCBI Taxonomy" id="418708"/>
    <lineage>
        <taxon>Bacteria</taxon>
        <taxon>Pseudomonadati</taxon>
        <taxon>Pseudomonadota</taxon>
        <taxon>Alphaproteobacteria</taxon>
        <taxon>Hyphomicrobiales</taxon>
        <taxon>Methylobacteriaceae</taxon>
        <taxon>Methylobacterium</taxon>
    </lineage>
</organism>
<evidence type="ECO:0000313" key="3">
    <source>
        <dbReference type="Proteomes" id="UP001231124"/>
    </source>
</evidence>
<comment type="caution">
    <text evidence="2">The sequence shown here is derived from an EMBL/GenBank/DDBJ whole genome shotgun (WGS) entry which is preliminary data.</text>
</comment>
<reference evidence="2 3" key="1">
    <citation type="submission" date="2023-07" db="EMBL/GenBank/DDBJ databases">
        <title>Genomic Encyclopedia of Type Strains, Phase IV (KMG-IV): sequencing the most valuable type-strain genomes for metagenomic binning, comparative biology and taxonomic classification.</title>
        <authorList>
            <person name="Goeker M."/>
        </authorList>
    </citation>
    <scope>NUCLEOTIDE SEQUENCE [LARGE SCALE GENOMIC DNA]</scope>
    <source>
        <strain evidence="2 3">DSM 19013</strain>
    </source>
</reference>
<sequence>MGSGAEGLLRVDFCQSAFGQQLTEADTAPRPYDLSSTGGRSALAR</sequence>
<protein>
    <submittedName>
        <fullName evidence="2">Uncharacterized protein</fullName>
    </submittedName>
</protein>
<evidence type="ECO:0000313" key="2">
    <source>
        <dbReference type="EMBL" id="MDQ0450049.1"/>
    </source>
</evidence>
<dbReference type="Proteomes" id="UP001231124">
    <property type="component" value="Unassembled WGS sequence"/>
</dbReference>
<accession>A0ABU0I606</accession>
<name>A0ABU0I606_9HYPH</name>
<proteinExistence type="predicted"/>
<keyword evidence="3" id="KW-1185">Reference proteome</keyword>
<dbReference type="EMBL" id="JAUSVP010000028">
    <property type="protein sequence ID" value="MDQ0450049.1"/>
    <property type="molecule type" value="Genomic_DNA"/>
</dbReference>